<dbReference type="PANTHER" id="PTHR46638:SF1">
    <property type="entry name" value="CORRINOID ADENOSYLTRANSFERASE"/>
    <property type="match status" value="1"/>
</dbReference>
<dbReference type="InterPro" id="IPR027417">
    <property type="entry name" value="P-loop_NTPase"/>
</dbReference>
<gene>
    <name evidence="1" type="ORF">GQ588_08390</name>
</gene>
<dbReference type="InterPro" id="IPR003724">
    <property type="entry name" value="CblAdoTrfase_CobA"/>
</dbReference>
<dbReference type="Proteomes" id="UP000430508">
    <property type="component" value="Chromosome"/>
</dbReference>
<dbReference type="PIRSF" id="PIRSF015617">
    <property type="entry name" value="Adensltrnsf_CobA"/>
    <property type="match status" value="1"/>
</dbReference>
<dbReference type="PANTHER" id="PTHR46638">
    <property type="entry name" value="CORRINOID ADENOSYLTRANSFERASE"/>
    <property type="match status" value="1"/>
</dbReference>
<dbReference type="Pfam" id="PF02572">
    <property type="entry name" value="CobA_CobO_BtuR"/>
    <property type="match status" value="1"/>
</dbReference>
<keyword evidence="1" id="KW-0808">Transferase</keyword>
<protein>
    <submittedName>
        <fullName evidence="1">Cob(I)yrinic acid a,c-diamide adenosyltransferase</fullName>
    </submittedName>
</protein>
<dbReference type="Gene3D" id="3.40.50.300">
    <property type="entry name" value="P-loop containing nucleotide triphosphate hydrolases"/>
    <property type="match status" value="1"/>
</dbReference>
<dbReference type="GO" id="GO:0005524">
    <property type="term" value="F:ATP binding"/>
    <property type="evidence" value="ECO:0007669"/>
    <property type="project" value="InterPro"/>
</dbReference>
<organism evidence="1 2">
    <name type="scientific">Dehalobacter restrictus</name>
    <dbReference type="NCBI Taxonomy" id="55583"/>
    <lineage>
        <taxon>Bacteria</taxon>
        <taxon>Bacillati</taxon>
        <taxon>Bacillota</taxon>
        <taxon>Clostridia</taxon>
        <taxon>Eubacteriales</taxon>
        <taxon>Desulfitobacteriaceae</taxon>
        <taxon>Dehalobacter</taxon>
    </lineage>
</organism>
<name>A0A857DJL0_9FIRM</name>
<dbReference type="SUPFAM" id="SSF52540">
    <property type="entry name" value="P-loop containing nucleoside triphosphate hydrolases"/>
    <property type="match status" value="1"/>
</dbReference>
<dbReference type="RefSeq" id="WP_019226068.1">
    <property type="nucleotide sequence ID" value="NZ_CP046996.1"/>
</dbReference>
<dbReference type="AlphaFoldDB" id="A0A857DJL0"/>
<reference evidence="1 2" key="1">
    <citation type="submission" date="2019-12" db="EMBL/GenBank/DDBJ databases">
        <title>Sequence classification of anaerobic respiratory reductive dehalogenases: First we see many, then we see few.</title>
        <authorList>
            <person name="Molenda O."/>
            <person name="Puentes Jacome L.A."/>
            <person name="Cao X."/>
            <person name="Nesbo C.L."/>
            <person name="Tang S."/>
            <person name="Morson N."/>
            <person name="Patron J."/>
            <person name="Lomheim L."/>
            <person name="Wishart D.S."/>
            <person name="Edwards E.A."/>
        </authorList>
    </citation>
    <scope>NUCLEOTIDE SEQUENCE [LARGE SCALE GENOMIC DNA]</scope>
    <source>
        <strain evidence="1 2">12DCA</strain>
    </source>
</reference>
<evidence type="ECO:0000313" key="1">
    <source>
        <dbReference type="EMBL" id="QHA00649.1"/>
    </source>
</evidence>
<evidence type="ECO:0000313" key="2">
    <source>
        <dbReference type="Proteomes" id="UP000430508"/>
    </source>
</evidence>
<dbReference type="GO" id="GO:0009236">
    <property type="term" value="P:cobalamin biosynthetic process"/>
    <property type="evidence" value="ECO:0007669"/>
    <property type="project" value="InterPro"/>
</dbReference>
<accession>A0A857DJL0</accession>
<sequence>MMKKGLIHIYCGDGKGKTTASLGLAVRCAGRGRRVLIVQFLKSQDTGELHTLEKIPGIMFLRGEESFGFYNQETNEQKEQRRIIYNKILQQAISACREGQVDLLILDEAVASYNYDLIDRSLLLEFLRTKPEGLEVVMTGRGPAEELLDLADYVSEVKKVKHPYDKGIKARLGIER</sequence>
<dbReference type="GO" id="GO:0008817">
    <property type="term" value="F:corrinoid adenosyltransferase activity"/>
    <property type="evidence" value="ECO:0007669"/>
    <property type="project" value="InterPro"/>
</dbReference>
<proteinExistence type="predicted"/>
<dbReference type="EMBL" id="CP046996">
    <property type="protein sequence ID" value="QHA00649.1"/>
    <property type="molecule type" value="Genomic_DNA"/>
</dbReference>